<dbReference type="RefSeq" id="WP_091911500.1">
    <property type="nucleotide sequence ID" value="NZ_FNLO01000012.1"/>
</dbReference>
<dbReference type="AlphaFoldDB" id="A0A1H2PTN7"/>
<dbReference type="HAMAP" id="MF_00108">
    <property type="entry name" value="IspD"/>
    <property type="match status" value="1"/>
</dbReference>
<accession>A0A1H2PTN7</accession>
<comment type="pathway">
    <text evidence="2 7">Isoprenoid biosynthesis; isopentenyl diphosphate biosynthesis via DXP pathway; isopentenyl diphosphate from 1-deoxy-D-xylulose 5-phosphate: step 2/6.</text>
</comment>
<keyword evidence="4 7" id="KW-0808">Transferase</keyword>
<comment type="similarity">
    <text evidence="3 7">Belongs to the IspD/TarI cytidylyltransferase family. IspD subfamily.</text>
</comment>
<dbReference type="GO" id="GO:0050518">
    <property type="term" value="F:2-C-methyl-D-erythritol 4-phosphate cytidylyltransferase activity"/>
    <property type="evidence" value="ECO:0007669"/>
    <property type="project" value="UniProtKB-UniRule"/>
</dbReference>
<dbReference type="CDD" id="cd02516">
    <property type="entry name" value="CDP-ME_synthetase"/>
    <property type="match status" value="1"/>
</dbReference>
<gene>
    <name evidence="7" type="primary">ispD</name>
    <name evidence="8" type="ORF">SAMN05216551_11223</name>
</gene>
<feature type="site" description="Transition state stabilizer" evidence="7">
    <location>
        <position position="24"/>
    </location>
</feature>
<dbReference type="InterPro" id="IPR029044">
    <property type="entry name" value="Nucleotide-diphossugar_trans"/>
</dbReference>
<dbReference type="InterPro" id="IPR034683">
    <property type="entry name" value="IspD/TarI"/>
</dbReference>
<keyword evidence="9" id="KW-1185">Reference proteome</keyword>
<comment type="function">
    <text evidence="7">Catalyzes the formation of 4-diphosphocytidyl-2-C-methyl-D-erythritol from CTP and 2-C-methyl-D-erythritol 4-phosphate (MEP).</text>
</comment>
<feature type="site" description="Transition state stabilizer" evidence="7">
    <location>
        <position position="17"/>
    </location>
</feature>
<feature type="site" description="Positions MEP for the nucleophilic attack" evidence="7">
    <location>
        <position position="221"/>
    </location>
</feature>
<dbReference type="EC" id="2.7.7.60" evidence="7"/>
<dbReference type="NCBIfam" id="TIGR00453">
    <property type="entry name" value="ispD"/>
    <property type="match status" value="1"/>
</dbReference>
<dbReference type="PANTHER" id="PTHR32125">
    <property type="entry name" value="2-C-METHYL-D-ERYTHRITOL 4-PHOSPHATE CYTIDYLYLTRANSFERASE, CHLOROPLASTIC"/>
    <property type="match status" value="1"/>
</dbReference>
<evidence type="ECO:0000256" key="1">
    <source>
        <dbReference type="ARBA" id="ARBA00001282"/>
    </source>
</evidence>
<name>A0A1H2PTN7_9BURK</name>
<dbReference type="InterPro" id="IPR001228">
    <property type="entry name" value="IspD"/>
</dbReference>
<organism evidence="8 9">
    <name type="scientific">Chitinasiproducens palmae</name>
    <dbReference type="NCBI Taxonomy" id="1770053"/>
    <lineage>
        <taxon>Bacteria</taxon>
        <taxon>Pseudomonadati</taxon>
        <taxon>Pseudomonadota</taxon>
        <taxon>Betaproteobacteria</taxon>
        <taxon>Burkholderiales</taxon>
        <taxon>Burkholderiaceae</taxon>
        <taxon>Chitinasiproducens</taxon>
    </lineage>
</organism>
<proteinExistence type="inferred from homology"/>
<dbReference type="PROSITE" id="PS01295">
    <property type="entry name" value="ISPD"/>
    <property type="match status" value="1"/>
</dbReference>
<evidence type="ECO:0000313" key="9">
    <source>
        <dbReference type="Proteomes" id="UP000243719"/>
    </source>
</evidence>
<dbReference type="EMBL" id="FNLO01000012">
    <property type="protein sequence ID" value="SDV50487.1"/>
    <property type="molecule type" value="Genomic_DNA"/>
</dbReference>
<dbReference type="Proteomes" id="UP000243719">
    <property type="component" value="Unassembled WGS sequence"/>
</dbReference>
<protein>
    <recommendedName>
        <fullName evidence="7">2-C-methyl-D-erythritol 4-phosphate cytidylyltransferase</fullName>
        <ecNumber evidence="7">2.7.7.60</ecNumber>
    </recommendedName>
    <alternativeName>
        <fullName evidence="7">4-diphosphocytidyl-2C-methyl-D-erythritol synthase</fullName>
    </alternativeName>
    <alternativeName>
        <fullName evidence="7">MEP cytidylyltransferase</fullName>
        <shortName evidence="7">MCT</shortName>
    </alternativeName>
</protein>
<evidence type="ECO:0000256" key="6">
    <source>
        <dbReference type="ARBA" id="ARBA00023229"/>
    </source>
</evidence>
<evidence type="ECO:0000256" key="3">
    <source>
        <dbReference type="ARBA" id="ARBA00009789"/>
    </source>
</evidence>
<dbReference type="Gene3D" id="3.90.550.10">
    <property type="entry name" value="Spore Coat Polysaccharide Biosynthesis Protein SpsA, Chain A"/>
    <property type="match status" value="1"/>
</dbReference>
<keyword evidence="6 7" id="KW-0414">Isoprene biosynthesis</keyword>
<evidence type="ECO:0000256" key="4">
    <source>
        <dbReference type="ARBA" id="ARBA00022679"/>
    </source>
</evidence>
<dbReference type="STRING" id="1770053.SAMN05216551_11223"/>
<dbReference type="PANTHER" id="PTHR32125:SF4">
    <property type="entry name" value="2-C-METHYL-D-ERYTHRITOL 4-PHOSPHATE CYTIDYLYLTRANSFERASE, CHLOROPLASTIC"/>
    <property type="match status" value="1"/>
</dbReference>
<dbReference type="InterPro" id="IPR050088">
    <property type="entry name" value="IspD/TarI_cytidylyltransf_bact"/>
</dbReference>
<feature type="site" description="Positions MEP for the nucleophilic attack" evidence="7">
    <location>
        <position position="165"/>
    </location>
</feature>
<evidence type="ECO:0000256" key="5">
    <source>
        <dbReference type="ARBA" id="ARBA00022695"/>
    </source>
</evidence>
<keyword evidence="5 7" id="KW-0548">Nucleotidyltransferase</keyword>
<comment type="catalytic activity">
    <reaction evidence="1 7">
        <text>2-C-methyl-D-erythritol 4-phosphate + CTP + H(+) = 4-CDP-2-C-methyl-D-erythritol + diphosphate</text>
        <dbReference type="Rhea" id="RHEA:13429"/>
        <dbReference type="ChEBI" id="CHEBI:15378"/>
        <dbReference type="ChEBI" id="CHEBI:33019"/>
        <dbReference type="ChEBI" id="CHEBI:37563"/>
        <dbReference type="ChEBI" id="CHEBI:57823"/>
        <dbReference type="ChEBI" id="CHEBI:58262"/>
        <dbReference type="EC" id="2.7.7.60"/>
    </reaction>
</comment>
<dbReference type="SUPFAM" id="SSF53448">
    <property type="entry name" value="Nucleotide-diphospho-sugar transferases"/>
    <property type="match status" value="1"/>
</dbReference>
<dbReference type="FunFam" id="3.90.550.10:FF:000003">
    <property type="entry name" value="2-C-methyl-D-erythritol 4-phosphate cytidylyltransferase"/>
    <property type="match status" value="1"/>
</dbReference>
<reference evidence="9" key="1">
    <citation type="submission" date="2016-09" db="EMBL/GenBank/DDBJ databases">
        <authorList>
            <person name="Varghese N."/>
            <person name="Submissions S."/>
        </authorList>
    </citation>
    <scope>NUCLEOTIDE SEQUENCE [LARGE SCALE GENOMIC DNA]</scope>
    <source>
        <strain evidence="9">JS23</strain>
    </source>
</reference>
<evidence type="ECO:0000256" key="7">
    <source>
        <dbReference type="HAMAP-Rule" id="MF_00108"/>
    </source>
</evidence>
<dbReference type="UniPathway" id="UPA00056">
    <property type="reaction ID" value="UER00093"/>
</dbReference>
<dbReference type="GO" id="GO:0019288">
    <property type="term" value="P:isopentenyl diphosphate biosynthetic process, methylerythritol 4-phosphate pathway"/>
    <property type="evidence" value="ECO:0007669"/>
    <property type="project" value="UniProtKB-UniRule"/>
</dbReference>
<sequence length="236" mass="25582">MNDRLFAVIPCAGTGQRAGAPVPKQYRTVAGKSLLQHALGGFDGCPEFAQTVVALSPEDGHFDPRRFANLRYAVRRCGGATRHETVLNTLHELPDFGARDNDWVLVHDAARPGITPALIRRLIAAVRDDAVGGLLALPLADTLKRGEADLRDADAAQRVLRTESRDGLWLAQTPQMFRLGMLREALDAALASGEAVTDEASAIEAMGLRPILVPGSLRNFKVTWPDDFALADDLLR</sequence>
<dbReference type="Pfam" id="PF01128">
    <property type="entry name" value="IspD"/>
    <property type="match status" value="1"/>
</dbReference>
<dbReference type="OrthoDB" id="9806837at2"/>
<evidence type="ECO:0000313" key="8">
    <source>
        <dbReference type="EMBL" id="SDV50487.1"/>
    </source>
</evidence>
<evidence type="ECO:0000256" key="2">
    <source>
        <dbReference type="ARBA" id="ARBA00004787"/>
    </source>
</evidence>
<dbReference type="InterPro" id="IPR018294">
    <property type="entry name" value="ISPD_synthase_CS"/>
</dbReference>